<organism evidence="6 7">
    <name type="scientific">Cylindrobasidium torrendii FP15055 ss-10</name>
    <dbReference type="NCBI Taxonomy" id="1314674"/>
    <lineage>
        <taxon>Eukaryota</taxon>
        <taxon>Fungi</taxon>
        <taxon>Dikarya</taxon>
        <taxon>Basidiomycota</taxon>
        <taxon>Agaricomycotina</taxon>
        <taxon>Agaricomycetes</taxon>
        <taxon>Agaricomycetidae</taxon>
        <taxon>Agaricales</taxon>
        <taxon>Marasmiineae</taxon>
        <taxon>Physalacriaceae</taxon>
        <taxon>Cylindrobasidium</taxon>
    </lineage>
</organism>
<evidence type="ECO:0000256" key="1">
    <source>
        <dbReference type="ARBA" id="ARBA00008874"/>
    </source>
</evidence>
<dbReference type="GO" id="GO:0004713">
    <property type="term" value="F:protein tyrosine kinase activity"/>
    <property type="evidence" value="ECO:0007669"/>
    <property type="project" value="InterPro"/>
</dbReference>
<evidence type="ECO:0000256" key="2">
    <source>
        <dbReference type="ARBA" id="ARBA00022741"/>
    </source>
</evidence>
<comment type="similarity">
    <text evidence="1">Belongs to the protein kinase superfamily. STE Ser/Thr protein kinase family. STE20 subfamily.</text>
</comment>
<dbReference type="InterPro" id="IPR011009">
    <property type="entry name" value="Kinase-like_dom_sf"/>
</dbReference>
<dbReference type="AlphaFoldDB" id="A0A0D7B6N9"/>
<feature type="domain" description="Protein kinase" evidence="5">
    <location>
        <begin position="154"/>
        <end position="452"/>
    </location>
</feature>
<dbReference type="Gene3D" id="1.10.510.10">
    <property type="entry name" value="Transferase(Phosphotransferase) domain 1"/>
    <property type="match status" value="1"/>
</dbReference>
<keyword evidence="3" id="KW-0067">ATP-binding</keyword>
<gene>
    <name evidence="6" type="ORF">CYLTODRAFT_357225</name>
</gene>
<evidence type="ECO:0000313" key="6">
    <source>
        <dbReference type="EMBL" id="KIY65176.1"/>
    </source>
</evidence>
<keyword evidence="6" id="KW-0418">Kinase</keyword>
<protein>
    <submittedName>
        <fullName evidence="6">Kinase-like protein</fullName>
    </submittedName>
</protein>
<dbReference type="Proteomes" id="UP000054007">
    <property type="component" value="Unassembled WGS sequence"/>
</dbReference>
<dbReference type="OrthoDB" id="248923at2759"/>
<keyword evidence="6" id="KW-0808">Transferase</keyword>
<dbReference type="EMBL" id="KN880601">
    <property type="protein sequence ID" value="KIY65176.1"/>
    <property type="molecule type" value="Genomic_DNA"/>
</dbReference>
<feature type="compositionally biased region" description="Basic and acidic residues" evidence="4">
    <location>
        <begin position="21"/>
        <end position="37"/>
    </location>
</feature>
<name>A0A0D7B6N9_9AGAR</name>
<evidence type="ECO:0000256" key="3">
    <source>
        <dbReference type="ARBA" id="ARBA00022840"/>
    </source>
</evidence>
<dbReference type="InterPro" id="IPR020635">
    <property type="entry name" value="Tyr_kinase_cat_dom"/>
</dbReference>
<evidence type="ECO:0000259" key="5">
    <source>
        <dbReference type="PROSITE" id="PS50011"/>
    </source>
</evidence>
<dbReference type="Pfam" id="PF00069">
    <property type="entry name" value="Pkinase"/>
    <property type="match status" value="1"/>
</dbReference>
<keyword evidence="2" id="KW-0547">Nucleotide-binding</keyword>
<reference evidence="6 7" key="1">
    <citation type="journal article" date="2015" name="Fungal Genet. Biol.">
        <title>Evolution of novel wood decay mechanisms in Agaricales revealed by the genome sequences of Fistulina hepatica and Cylindrobasidium torrendii.</title>
        <authorList>
            <person name="Floudas D."/>
            <person name="Held B.W."/>
            <person name="Riley R."/>
            <person name="Nagy L.G."/>
            <person name="Koehler G."/>
            <person name="Ransdell A.S."/>
            <person name="Younus H."/>
            <person name="Chow J."/>
            <person name="Chiniquy J."/>
            <person name="Lipzen A."/>
            <person name="Tritt A."/>
            <person name="Sun H."/>
            <person name="Haridas S."/>
            <person name="LaButti K."/>
            <person name="Ohm R.A."/>
            <person name="Kues U."/>
            <person name="Blanchette R.A."/>
            <person name="Grigoriev I.V."/>
            <person name="Minto R.E."/>
            <person name="Hibbett D.S."/>
        </authorList>
    </citation>
    <scope>NUCLEOTIDE SEQUENCE [LARGE SCALE GENOMIC DNA]</scope>
    <source>
        <strain evidence="6 7">FP15055 ss-10</strain>
    </source>
</reference>
<dbReference type="PANTHER" id="PTHR45832">
    <property type="entry name" value="SERINE/THREONINE-PROTEIN KINASE SAMKA-RELATED-RELATED"/>
    <property type="match status" value="1"/>
</dbReference>
<dbReference type="STRING" id="1314674.A0A0D7B6N9"/>
<sequence length="480" mass="52744">MLSQETPVDGDKDSAFLCYRGGRDSYPESGFEGKPEKVAQVVSDEDDGDRTEDDDSSSEEEDLDEEEGVVSNMESGSRASVAMLSKPTLMVGKPPPSPMQANAPVLARLAGMPSGPNSSTTVTPPTQRYQKWLADAVKPLAEFIDQAVEPRNFYRDLQEIAEGESGSVYAAELYARPEALARLKLPPGVKEQDQENAKKGIKSLVAIKCVSIQPGGNEKLNELERELRLLRVLNGGGGGRGGVGGDAHPHILGMEALYVDLQEDSLWIRMELMERSLADVIGLAEHGLMLQERMMARFASDALEAIQFLHGQNIAHRDLRSDNLLINSQGFLKIAEFSNAVRVTPNLPTCMDQAGVLYWQAPEIRLGPYDPLKVDVWSLGATVWEMAETSPPFSNEGREADAREMSVVLDDRWPPLSNPQLYSPAFQDFLMDCSEPAESRPDPEELAKNAFIHNACGRVVIVQVLSQCMAIERRLQESSS</sequence>
<dbReference type="SMART" id="SM00219">
    <property type="entry name" value="TyrKc"/>
    <property type="match status" value="1"/>
</dbReference>
<dbReference type="PANTHER" id="PTHR45832:SF22">
    <property type="entry name" value="SERINE_THREONINE-PROTEIN KINASE SAMKA-RELATED"/>
    <property type="match status" value="1"/>
</dbReference>
<dbReference type="PROSITE" id="PS50011">
    <property type="entry name" value="PROTEIN_KINASE_DOM"/>
    <property type="match status" value="1"/>
</dbReference>
<feature type="region of interest" description="Disordered" evidence="4">
    <location>
        <begin position="1"/>
        <end position="84"/>
    </location>
</feature>
<keyword evidence="7" id="KW-1185">Reference proteome</keyword>
<proteinExistence type="inferred from homology"/>
<evidence type="ECO:0000313" key="7">
    <source>
        <dbReference type="Proteomes" id="UP000054007"/>
    </source>
</evidence>
<dbReference type="SUPFAM" id="SSF56112">
    <property type="entry name" value="Protein kinase-like (PK-like)"/>
    <property type="match status" value="1"/>
</dbReference>
<evidence type="ECO:0000256" key="4">
    <source>
        <dbReference type="SAM" id="MobiDB-lite"/>
    </source>
</evidence>
<accession>A0A0D7B6N9</accession>
<feature type="compositionally biased region" description="Acidic residues" evidence="4">
    <location>
        <begin position="43"/>
        <end position="68"/>
    </location>
</feature>
<dbReference type="InterPro" id="IPR000719">
    <property type="entry name" value="Prot_kinase_dom"/>
</dbReference>
<dbReference type="GO" id="GO:0005524">
    <property type="term" value="F:ATP binding"/>
    <property type="evidence" value="ECO:0007669"/>
    <property type="project" value="UniProtKB-KW"/>
</dbReference>
<dbReference type="InterPro" id="IPR051931">
    <property type="entry name" value="PAK3-like"/>
</dbReference>